<accession>E1RCV0</accession>
<dbReference type="OrthoDB" id="9813814at2"/>
<dbReference type="HAMAP" id="MF_01201">
    <property type="entry name" value="Ala_racemase"/>
    <property type="match status" value="1"/>
</dbReference>
<feature type="active site" description="Proton acceptor; specific for L-alanine" evidence="4">
    <location>
        <position position="271"/>
    </location>
</feature>
<feature type="active site" description="Proton acceptor; specific for D-alanine" evidence="4">
    <location>
        <position position="43"/>
    </location>
</feature>
<dbReference type="PANTHER" id="PTHR30511">
    <property type="entry name" value="ALANINE RACEMASE"/>
    <property type="match status" value="1"/>
</dbReference>
<evidence type="ECO:0000256" key="6">
    <source>
        <dbReference type="PIRSR" id="PIRSR600821-52"/>
    </source>
</evidence>
<evidence type="ECO:0000256" key="4">
    <source>
        <dbReference type="HAMAP-Rule" id="MF_01201"/>
    </source>
</evidence>
<evidence type="ECO:0000259" key="7">
    <source>
        <dbReference type="SMART" id="SM01005"/>
    </source>
</evidence>
<dbReference type="UniPathway" id="UPA00042">
    <property type="reaction ID" value="UER00497"/>
</dbReference>
<dbReference type="EC" id="5.1.1.1" evidence="4"/>
<dbReference type="KEGG" id="ssm:Spirs_1047"/>
<dbReference type="Pfam" id="PF00842">
    <property type="entry name" value="Ala_racemase_C"/>
    <property type="match status" value="1"/>
</dbReference>
<evidence type="ECO:0000256" key="2">
    <source>
        <dbReference type="ARBA" id="ARBA00022898"/>
    </source>
</evidence>
<dbReference type="PANTHER" id="PTHR30511:SF0">
    <property type="entry name" value="ALANINE RACEMASE, CATABOLIC-RELATED"/>
    <property type="match status" value="1"/>
</dbReference>
<dbReference type="RefSeq" id="WP_013253644.1">
    <property type="nucleotide sequence ID" value="NC_014364.1"/>
</dbReference>
<dbReference type="CDD" id="cd00430">
    <property type="entry name" value="PLPDE_III_AR"/>
    <property type="match status" value="1"/>
</dbReference>
<name>E1RCV0_SEDSS</name>
<dbReference type="eggNOG" id="COG0787">
    <property type="taxonomic scope" value="Bacteria"/>
</dbReference>
<sequence>MNNSENNHPLRRTQAEVDLDLLSKNIRTLWNRSGCEGYLLLLKANAYGHGSIACAKMAEELGVTFGGVAAYQEVRFLRSAGVRLPLLLLEDLFDDEIAPAFDADVSFSVSSLAYAEKVARVAEKAGKVGKVHLNVDTGMGRLGCFPDELMKVAGYVHHSRWLALEGLFSHFPSSDEGDLSVPTAQIELFSRLDRELEAAGIRPKWRHFANSGAVIDFPAASSFDMIRPGVSSFGIYPSKEVTHDVGLFRVLSLKSAILSIRTFPKGAKIGYGSTFVTERESRIAVVPIGYGDGYVRAFSNNSDVLVHGRRVPVVGRISMDMITVDLTDLPESVATGDEAVLVGEQAWEDRSGEIDAEDLAARIGTISYEVTCLLTARVPRVFFRDGKAVAVQEMSEHFYREY</sequence>
<keyword evidence="2 4" id="KW-0663">Pyridoxal phosphate</keyword>
<comment type="function">
    <text evidence="4">Catalyzes the interconversion of L-alanine and D-alanine. May also act on other amino acids.</text>
</comment>
<dbReference type="InterPro" id="IPR001608">
    <property type="entry name" value="Ala_racemase_N"/>
</dbReference>
<feature type="modified residue" description="N6-(pyridoxal phosphate)lysine" evidence="4 5">
    <location>
        <position position="43"/>
    </location>
</feature>
<dbReference type="InterPro" id="IPR011079">
    <property type="entry name" value="Ala_racemase_C"/>
</dbReference>
<dbReference type="GO" id="GO:0030170">
    <property type="term" value="F:pyridoxal phosphate binding"/>
    <property type="evidence" value="ECO:0007669"/>
    <property type="project" value="UniProtKB-UniRule"/>
</dbReference>
<reference evidence="8 9" key="1">
    <citation type="journal article" date="2010" name="Stand. Genomic Sci.">
        <title>Complete genome sequence of Spirochaeta smaragdinae type strain (SEBR 4228).</title>
        <authorList>
            <person name="Mavromatis K."/>
            <person name="Yasawong M."/>
            <person name="Chertkov O."/>
            <person name="Lapidus A."/>
            <person name="Lucas S."/>
            <person name="Nolan M."/>
            <person name="Del Rio T.G."/>
            <person name="Tice H."/>
            <person name="Cheng J.F."/>
            <person name="Pitluck S."/>
            <person name="Liolios K."/>
            <person name="Ivanova N."/>
            <person name="Tapia R."/>
            <person name="Han C."/>
            <person name="Bruce D."/>
            <person name="Goodwin L."/>
            <person name="Pati A."/>
            <person name="Chen A."/>
            <person name="Palaniappan K."/>
            <person name="Land M."/>
            <person name="Hauser L."/>
            <person name="Chang Y.J."/>
            <person name="Jeffries C.D."/>
            <person name="Detter J.C."/>
            <person name="Rohde M."/>
            <person name="Brambilla E."/>
            <person name="Spring S."/>
            <person name="Goker M."/>
            <person name="Sikorski J."/>
            <person name="Woyke T."/>
            <person name="Bristow J."/>
            <person name="Eisen J.A."/>
            <person name="Markowitz V."/>
            <person name="Hugenholtz P."/>
            <person name="Klenk H.P."/>
            <person name="Kyrpides N.C."/>
        </authorList>
    </citation>
    <scope>NUCLEOTIDE SEQUENCE [LARGE SCALE GENOMIC DNA]</scope>
    <source>
        <strain evidence="9">DSM 11293 / JCM 15392 / SEBR 4228</strain>
    </source>
</reference>
<comment type="cofactor">
    <cofactor evidence="1 4 5">
        <name>pyridoxal 5'-phosphate</name>
        <dbReference type="ChEBI" id="CHEBI:597326"/>
    </cofactor>
</comment>
<evidence type="ECO:0000313" key="8">
    <source>
        <dbReference type="EMBL" id="ADK80180.1"/>
    </source>
</evidence>
<dbReference type="Gene3D" id="3.20.20.10">
    <property type="entry name" value="Alanine racemase"/>
    <property type="match status" value="1"/>
</dbReference>
<organism evidence="8 9">
    <name type="scientific">Sediminispirochaeta smaragdinae (strain DSM 11293 / JCM 15392 / SEBR 4228)</name>
    <name type="common">Spirochaeta smaragdinae</name>
    <dbReference type="NCBI Taxonomy" id="573413"/>
    <lineage>
        <taxon>Bacteria</taxon>
        <taxon>Pseudomonadati</taxon>
        <taxon>Spirochaetota</taxon>
        <taxon>Spirochaetia</taxon>
        <taxon>Spirochaetales</taxon>
        <taxon>Spirochaetaceae</taxon>
        <taxon>Sediminispirochaeta</taxon>
    </lineage>
</organism>
<evidence type="ECO:0000256" key="1">
    <source>
        <dbReference type="ARBA" id="ARBA00001933"/>
    </source>
</evidence>
<comment type="pathway">
    <text evidence="4">Amino-acid biosynthesis; D-alanine biosynthesis; D-alanine from L-alanine: step 1/1.</text>
</comment>
<feature type="binding site" evidence="4 6">
    <location>
        <position position="141"/>
    </location>
    <ligand>
        <name>substrate</name>
    </ligand>
</feature>
<dbReference type="GO" id="GO:0008784">
    <property type="term" value="F:alanine racemase activity"/>
    <property type="evidence" value="ECO:0007669"/>
    <property type="project" value="UniProtKB-UniRule"/>
</dbReference>
<dbReference type="GO" id="GO:0005829">
    <property type="term" value="C:cytosol"/>
    <property type="evidence" value="ECO:0007669"/>
    <property type="project" value="TreeGrafter"/>
</dbReference>
<dbReference type="NCBIfam" id="TIGR00492">
    <property type="entry name" value="alr"/>
    <property type="match status" value="1"/>
</dbReference>
<dbReference type="AlphaFoldDB" id="E1RCV0"/>
<gene>
    <name evidence="8" type="ordered locus">Spirs_1047</name>
</gene>
<dbReference type="PRINTS" id="PR00992">
    <property type="entry name" value="ALARACEMASE"/>
</dbReference>
<dbReference type="Gene3D" id="2.40.37.10">
    <property type="entry name" value="Lyase, Ornithine Decarboxylase, Chain A, domain 1"/>
    <property type="match status" value="1"/>
</dbReference>
<evidence type="ECO:0000256" key="5">
    <source>
        <dbReference type="PIRSR" id="PIRSR600821-50"/>
    </source>
</evidence>
<dbReference type="InterPro" id="IPR029066">
    <property type="entry name" value="PLP-binding_barrel"/>
</dbReference>
<dbReference type="SMART" id="SM01005">
    <property type="entry name" value="Ala_racemase_C"/>
    <property type="match status" value="1"/>
</dbReference>
<dbReference type="Pfam" id="PF01168">
    <property type="entry name" value="Ala_racemase_N"/>
    <property type="match status" value="1"/>
</dbReference>
<protein>
    <recommendedName>
        <fullName evidence="4">Alanine racemase</fullName>
        <ecNumber evidence="4">5.1.1.1</ecNumber>
    </recommendedName>
</protein>
<dbReference type="HOGENOM" id="CLU_028393_2_2_12"/>
<dbReference type="InterPro" id="IPR009006">
    <property type="entry name" value="Ala_racemase/Decarboxylase_C"/>
</dbReference>
<comment type="catalytic activity">
    <reaction evidence="4">
        <text>L-alanine = D-alanine</text>
        <dbReference type="Rhea" id="RHEA:20249"/>
        <dbReference type="ChEBI" id="CHEBI:57416"/>
        <dbReference type="ChEBI" id="CHEBI:57972"/>
        <dbReference type="EC" id="5.1.1.1"/>
    </reaction>
</comment>
<keyword evidence="3 4" id="KW-0413">Isomerase</keyword>
<feature type="binding site" evidence="4 6">
    <location>
        <position position="319"/>
    </location>
    <ligand>
        <name>substrate</name>
    </ligand>
</feature>
<evidence type="ECO:0000313" key="9">
    <source>
        <dbReference type="Proteomes" id="UP000002318"/>
    </source>
</evidence>
<dbReference type="InterPro" id="IPR000821">
    <property type="entry name" value="Ala_racemase"/>
</dbReference>
<dbReference type="SUPFAM" id="SSF50621">
    <property type="entry name" value="Alanine racemase C-terminal domain-like"/>
    <property type="match status" value="1"/>
</dbReference>
<keyword evidence="9" id="KW-1185">Reference proteome</keyword>
<dbReference type="STRING" id="573413.Spirs_1047"/>
<dbReference type="GO" id="GO:0030632">
    <property type="term" value="P:D-alanine biosynthetic process"/>
    <property type="evidence" value="ECO:0007669"/>
    <property type="project" value="UniProtKB-UniRule"/>
</dbReference>
<feature type="domain" description="Alanine racemase C-terminal" evidence="7">
    <location>
        <begin position="250"/>
        <end position="383"/>
    </location>
</feature>
<dbReference type="Proteomes" id="UP000002318">
    <property type="component" value="Chromosome"/>
</dbReference>
<comment type="similarity">
    <text evidence="4">Belongs to the alanine racemase family.</text>
</comment>
<dbReference type="SUPFAM" id="SSF51419">
    <property type="entry name" value="PLP-binding barrel"/>
    <property type="match status" value="1"/>
</dbReference>
<dbReference type="EMBL" id="CP002116">
    <property type="protein sequence ID" value="ADK80180.1"/>
    <property type="molecule type" value="Genomic_DNA"/>
</dbReference>
<dbReference type="GO" id="GO:0009252">
    <property type="term" value="P:peptidoglycan biosynthetic process"/>
    <property type="evidence" value="ECO:0007669"/>
    <property type="project" value="TreeGrafter"/>
</dbReference>
<evidence type="ECO:0000256" key="3">
    <source>
        <dbReference type="ARBA" id="ARBA00023235"/>
    </source>
</evidence>
<proteinExistence type="inferred from homology"/>